<reference evidence="3 4" key="1">
    <citation type="journal article" date="2014" name="Curr. Microbiol.">
        <title>Spirosoma radiotolerans sp. nov., a gamma-radiation-resistant bacterium isolated from gamma ray-irradiated soil.</title>
        <authorList>
            <person name="Lee J.J."/>
            <person name="Srinivasan S."/>
            <person name="Lim S."/>
            <person name="Joe M."/>
            <person name="Im S."/>
            <person name="Bae S.I."/>
            <person name="Park K.R."/>
            <person name="Han J.H."/>
            <person name="Park S.H."/>
            <person name="Joo B.M."/>
            <person name="Park S.J."/>
            <person name="Kim M.K."/>
        </authorList>
    </citation>
    <scope>NUCLEOTIDE SEQUENCE [LARGE SCALE GENOMIC DNA]</scope>
    <source>
        <strain evidence="3 4">DG5A</strain>
    </source>
</reference>
<evidence type="ECO:0000313" key="3">
    <source>
        <dbReference type="EMBL" id="AKD53635.1"/>
    </source>
</evidence>
<protein>
    <submittedName>
        <fullName evidence="3">Organic solvent tolerance protein OstA</fullName>
    </submittedName>
</protein>
<gene>
    <name evidence="3" type="ORF">SD10_00650</name>
</gene>
<feature type="compositionally biased region" description="Polar residues" evidence="1">
    <location>
        <begin position="281"/>
        <end position="297"/>
    </location>
</feature>
<dbReference type="PANTHER" id="PTHR30189">
    <property type="entry name" value="LPS-ASSEMBLY PROTEIN"/>
    <property type="match status" value="1"/>
</dbReference>
<accession>A0A0E3ZRH1</accession>
<keyword evidence="4" id="KW-1185">Reference proteome</keyword>
<dbReference type="AlphaFoldDB" id="A0A0E3ZRH1"/>
<dbReference type="STRING" id="1379870.SD10_00650"/>
<feature type="compositionally biased region" description="Polar residues" evidence="1">
    <location>
        <begin position="110"/>
        <end position="129"/>
    </location>
</feature>
<dbReference type="Pfam" id="PF19838">
    <property type="entry name" value="LptD_2"/>
    <property type="match status" value="1"/>
</dbReference>
<dbReference type="HOGENOM" id="CLU_007637_0_0_10"/>
<feature type="compositionally biased region" description="Polar residues" evidence="1">
    <location>
        <begin position="241"/>
        <end position="256"/>
    </location>
</feature>
<sequence>MNTFVSHRLNGLEANIIFLINLKKAYFILRPSRIRPIWIKASSLFIWLIWTFNALGQSGTTPPQPAKGGLPPATVPAQRVPDSKSVLANDSTPPQPAQKKSPGRVIVGPSSGSITLPGSQTSPTGASQESDLERELNQRQSVPNRLGTGTKRQITPVPAPVTRPARQDSIRSLPAERVVTAPDATNVSPVQITPLVRLQPKPLKLTQRLSDQLITDVPKAQQHLLTVTRKLLKARPARLDSVSQLARTTPKPTANPDSLKLATRNVVRKDSSQAKAKLTDVKSTTTAAPRSQTSLVRQTDRDRLLSVKPIQTRPGLVSPNVVRPESRIKPLQPNSGRPLDTADSSQVAGRDSIQKDSLQTADSFKTTVKYQAKDSTFYSADGRTVELFGEASVIYGDISLKADYIRLNYLTNEVYAKGRYDSTAKKLIGRPIFQDGEGKYDAKEIRYNFKSRKGRIQGVITQQGEGNIRGQTVKKDDEDNLYIGRAIYTTCNLATPHFHINASKLKVIHNKQVVAGPFNLVINQIPLPIGLPFGFFPFPKRKEIGVSGILVPQYGEEPNGRGFYLRDGGYYWAVNENLGLQFKGQIYSRGSWGLGVSSAYNKRYRYSGSVNLQFNRNRSGDRVDLTQTPRNDFAVNWSHSPVPRGRGSFSANVNVSSNSYNQFNSYSTQSYISNVAGSSVQYSRTFGQYVRAGANVRVNQQFGQINPQTSVRENGKTDVSSDFNFGVNQIAPFALKGGTGRWYESFRVGLDVSGSISVSNTIRRQVDTTGLGFPIITRITPINSIQRYNDSITRANNLRFGIVTADPNLIPFSIANANRIWENRVVQARYSIPISLPNIKLLRYINVTPGFALQGDIYSKKLSYTYLSDRNAVQIDTTRGFFPSYNFSVNASMNTRFYGTYFIRGKRIEAIRHTVAPSISFSYVPDFTNPSFGQFQILPAEGALANLPLYRRTLSVFRGLGGSAGSASSTQSAFISFGIVNQLEMKIRTRSDSSGQDFKKIPIFDNLSINGSYNLLAPDYKLSPIAVSANTQIFKNISFNFSSTFDPYAYRPYGGTAQYMFPTSTTPTPLAFSPSILALNAEQPYVDQQYIRVPNLYAFQAGQGLLRMTNLQAYVSARFAPKQADKKKSSPNASDATMKAINNNPELYVDFNVPWSMNVSYTFGLTKLTPIQSQVIQALTLTGDLSLTPKWKVTINTGYDFVFQSPTLTTIGINRDLHCWEMAFNWTPYSGNNFRSGNYSFDLRARSSILQELKLSRRRSFYDRGGF</sequence>
<dbReference type="KEGG" id="srd:SD10_00650"/>
<feature type="region of interest" description="Disordered" evidence="1">
    <location>
        <begin position="84"/>
        <end position="166"/>
    </location>
</feature>
<dbReference type="GO" id="GO:1990351">
    <property type="term" value="C:transporter complex"/>
    <property type="evidence" value="ECO:0007669"/>
    <property type="project" value="TreeGrafter"/>
</dbReference>
<dbReference type="PATRIC" id="fig|1379870.5.peg.142"/>
<evidence type="ECO:0000259" key="2">
    <source>
        <dbReference type="Pfam" id="PF19838"/>
    </source>
</evidence>
<dbReference type="PANTHER" id="PTHR30189:SF1">
    <property type="entry name" value="LPS-ASSEMBLY PROTEIN LPTD"/>
    <property type="match status" value="1"/>
</dbReference>
<dbReference type="InterPro" id="IPR050218">
    <property type="entry name" value="LptD"/>
</dbReference>
<evidence type="ECO:0000313" key="4">
    <source>
        <dbReference type="Proteomes" id="UP000033054"/>
    </source>
</evidence>
<dbReference type="EMBL" id="CP010429">
    <property type="protein sequence ID" value="AKD53635.1"/>
    <property type="molecule type" value="Genomic_DNA"/>
</dbReference>
<organism evidence="3 4">
    <name type="scientific">Spirosoma radiotolerans</name>
    <dbReference type="NCBI Taxonomy" id="1379870"/>
    <lineage>
        <taxon>Bacteria</taxon>
        <taxon>Pseudomonadati</taxon>
        <taxon>Bacteroidota</taxon>
        <taxon>Cytophagia</taxon>
        <taxon>Cytophagales</taxon>
        <taxon>Cytophagaceae</taxon>
        <taxon>Spirosoma</taxon>
    </lineage>
</organism>
<dbReference type="InterPro" id="IPR045659">
    <property type="entry name" value="LptD_2"/>
</dbReference>
<dbReference type="Proteomes" id="UP000033054">
    <property type="component" value="Chromosome"/>
</dbReference>
<feature type="region of interest" description="Disordered" evidence="1">
    <location>
        <begin position="239"/>
        <end position="356"/>
    </location>
</feature>
<dbReference type="GO" id="GO:0009279">
    <property type="term" value="C:cell outer membrane"/>
    <property type="evidence" value="ECO:0007669"/>
    <property type="project" value="TreeGrafter"/>
</dbReference>
<dbReference type="OrthoDB" id="9802320at2"/>
<feature type="domain" description="LPS-assembly protein LptD central" evidence="2">
    <location>
        <begin position="513"/>
        <end position="1048"/>
    </location>
</feature>
<feature type="compositionally biased region" description="Basic and acidic residues" evidence="1">
    <location>
        <begin position="267"/>
        <end position="280"/>
    </location>
</feature>
<name>A0A0E3ZRH1_9BACT</name>
<proteinExistence type="predicted"/>
<evidence type="ECO:0000256" key="1">
    <source>
        <dbReference type="SAM" id="MobiDB-lite"/>
    </source>
</evidence>